<feature type="region of interest" description="Disordered" evidence="1">
    <location>
        <begin position="165"/>
        <end position="194"/>
    </location>
</feature>
<evidence type="ECO:0000256" key="1">
    <source>
        <dbReference type="SAM" id="MobiDB-lite"/>
    </source>
</evidence>
<sequence>MSDDVRVVPGRTGRLQLVPDDRAEATGWICVLSRADALAAIATGTLCLGSRGEGRLRRMRLGDGVAVYSPREERRAGAVVRRFTAVGTVTGVAPYQGDGAMPDDWCRAVELVDTGGEAAVEPLLPRLSFVRDEPGWGVVFRPGFLEVAIDDIAVVREAVLAAPSYPDADRCPDADPCPDAARGSGARPVPDARA</sequence>
<evidence type="ECO:0000313" key="2">
    <source>
        <dbReference type="EMBL" id="NEN80688.1"/>
    </source>
</evidence>
<organism evidence="2 3">
    <name type="scientific">Nocardioides zeae</name>
    <dbReference type="NCBI Taxonomy" id="1457234"/>
    <lineage>
        <taxon>Bacteria</taxon>
        <taxon>Bacillati</taxon>
        <taxon>Actinomycetota</taxon>
        <taxon>Actinomycetes</taxon>
        <taxon>Propionibacteriales</taxon>
        <taxon>Nocardioidaceae</taxon>
        <taxon>Nocardioides</taxon>
    </lineage>
</organism>
<evidence type="ECO:0008006" key="4">
    <source>
        <dbReference type="Google" id="ProtNLM"/>
    </source>
</evidence>
<dbReference type="Gene3D" id="3.10.590.10">
    <property type="entry name" value="ph1033 like domains"/>
    <property type="match status" value="1"/>
</dbReference>
<comment type="caution">
    <text evidence="2">The sequence shown here is derived from an EMBL/GenBank/DDBJ whole genome shotgun (WGS) entry which is preliminary data.</text>
</comment>
<dbReference type="InterPro" id="IPR015947">
    <property type="entry name" value="PUA-like_sf"/>
</dbReference>
<dbReference type="Proteomes" id="UP000468687">
    <property type="component" value="Unassembled WGS sequence"/>
</dbReference>
<accession>A0A6P0HPY3</accession>
<dbReference type="EMBL" id="JAAGXA010000028">
    <property type="protein sequence ID" value="NEN80688.1"/>
    <property type="molecule type" value="Genomic_DNA"/>
</dbReference>
<dbReference type="RefSeq" id="WP_163774810.1">
    <property type="nucleotide sequence ID" value="NZ_JAAGXA010000028.1"/>
</dbReference>
<name>A0A6P0HPY3_9ACTN</name>
<proteinExistence type="predicted"/>
<dbReference type="SUPFAM" id="SSF88697">
    <property type="entry name" value="PUA domain-like"/>
    <property type="match status" value="1"/>
</dbReference>
<gene>
    <name evidence="2" type="ORF">G3T38_20760</name>
</gene>
<protein>
    <recommendedName>
        <fullName evidence="4">EVE domain-containing protein</fullName>
    </recommendedName>
</protein>
<evidence type="ECO:0000313" key="3">
    <source>
        <dbReference type="Proteomes" id="UP000468687"/>
    </source>
</evidence>
<dbReference type="AlphaFoldDB" id="A0A6P0HPY3"/>
<reference evidence="2 3" key="1">
    <citation type="journal article" date="2014" name="Int. J. Syst. Evol. Microbiol.">
        <title>Nocardioides zeae sp. nov., isolated from the stem of Zea mays.</title>
        <authorList>
            <person name="Glaeser S.P."/>
            <person name="McInroy J.A."/>
            <person name="Busse H.J."/>
            <person name="Kampfer P."/>
        </authorList>
    </citation>
    <scope>NUCLEOTIDE SEQUENCE [LARGE SCALE GENOMIC DNA]</scope>
    <source>
        <strain evidence="2 3">JCM 30728</strain>
    </source>
</reference>
<keyword evidence="3" id="KW-1185">Reference proteome</keyword>